<dbReference type="EMBL" id="MU970146">
    <property type="protein sequence ID" value="KAK9320061.1"/>
    <property type="molecule type" value="Genomic_DNA"/>
</dbReference>
<keyword evidence="2" id="KW-1185">Reference proteome</keyword>
<proteinExistence type="predicted"/>
<evidence type="ECO:0000313" key="2">
    <source>
        <dbReference type="Proteomes" id="UP001489719"/>
    </source>
</evidence>
<dbReference type="Proteomes" id="UP001489719">
    <property type="component" value="Unassembled WGS sequence"/>
</dbReference>
<gene>
    <name evidence="1" type="ORF">V1517DRAFT_330490</name>
</gene>
<protein>
    <submittedName>
        <fullName evidence="1">Profilin</fullName>
    </submittedName>
</protein>
<organism evidence="1 2">
    <name type="scientific">Lipomyces orientalis</name>
    <dbReference type="NCBI Taxonomy" id="1233043"/>
    <lineage>
        <taxon>Eukaryota</taxon>
        <taxon>Fungi</taxon>
        <taxon>Dikarya</taxon>
        <taxon>Ascomycota</taxon>
        <taxon>Saccharomycotina</taxon>
        <taxon>Lipomycetes</taxon>
        <taxon>Lipomycetales</taxon>
        <taxon>Lipomycetaceae</taxon>
        <taxon>Lipomyces</taxon>
    </lineage>
</organism>
<evidence type="ECO:0000313" key="1">
    <source>
        <dbReference type="EMBL" id="KAK9320061.1"/>
    </source>
</evidence>
<comment type="caution">
    <text evidence="1">The sequence shown here is derived from an EMBL/GenBank/DDBJ whole genome shotgun (WGS) entry which is preliminary data.</text>
</comment>
<accession>A0ACC3TH37</accession>
<name>A0ACC3TH37_9ASCO</name>
<sequence length="198" mass="22195">MAPGGRSSGDGLQHSNYSVPRILRLSVYRHHYFEHRILSFFTWSQFNWISARIFWLSGYRVYILRRKVNSNIMSWQAYIDNLVASTKVDKAAIYSKAGDSVWAQSVGFTLSAPELSEVVSGFDNSSGLQAKGLHAQGIKYFLLRADERSIYGKKGAEGLVIVRTKQAILLAHYPEGVQPGEATKIVEQLADYLISVGY</sequence>
<reference evidence="2" key="1">
    <citation type="journal article" date="2024" name="Front. Bioeng. Biotechnol.">
        <title>Genome-scale model development and genomic sequencing of the oleaginous clade Lipomyces.</title>
        <authorList>
            <person name="Czajka J.J."/>
            <person name="Han Y."/>
            <person name="Kim J."/>
            <person name="Mondo S.J."/>
            <person name="Hofstad B.A."/>
            <person name="Robles A."/>
            <person name="Haridas S."/>
            <person name="Riley R."/>
            <person name="LaButti K."/>
            <person name="Pangilinan J."/>
            <person name="Andreopoulos W."/>
            <person name="Lipzen A."/>
            <person name="Yan J."/>
            <person name="Wang M."/>
            <person name="Ng V."/>
            <person name="Grigoriev I.V."/>
            <person name="Spatafora J.W."/>
            <person name="Magnuson J.K."/>
            <person name="Baker S.E."/>
            <person name="Pomraning K.R."/>
        </authorList>
    </citation>
    <scope>NUCLEOTIDE SEQUENCE [LARGE SCALE GENOMIC DNA]</scope>
    <source>
        <strain evidence="2">CBS 10300</strain>
    </source>
</reference>